<dbReference type="InterPro" id="IPR011659">
    <property type="entry name" value="WD40"/>
</dbReference>
<dbReference type="InterPro" id="IPR001375">
    <property type="entry name" value="Peptidase_S9_cat"/>
</dbReference>
<keyword evidence="6" id="KW-1185">Reference proteome</keyword>
<dbReference type="InterPro" id="IPR002470">
    <property type="entry name" value="Peptidase_S9A"/>
</dbReference>
<dbReference type="EMBL" id="CP026652">
    <property type="protein sequence ID" value="AVH56706.1"/>
    <property type="molecule type" value="Genomic_DNA"/>
</dbReference>
<keyword evidence="2" id="KW-0378">Hydrolase</keyword>
<dbReference type="Pfam" id="PF07676">
    <property type="entry name" value="PD40"/>
    <property type="match status" value="1"/>
</dbReference>
<dbReference type="Pfam" id="PF00930">
    <property type="entry name" value="DPPIV_N"/>
    <property type="match status" value="1"/>
</dbReference>
<accession>A0ABM6SQN7</accession>
<dbReference type="SUPFAM" id="SSF53474">
    <property type="entry name" value="alpha/beta-Hydrolases"/>
    <property type="match status" value="1"/>
</dbReference>
<feature type="domain" description="Peptidase S9 prolyl oligopeptidase catalytic" evidence="3">
    <location>
        <begin position="503"/>
        <end position="703"/>
    </location>
</feature>
<dbReference type="PRINTS" id="PR00862">
    <property type="entry name" value="PROLIGOPTASE"/>
</dbReference>
<dbReference type="Gene3D" id="2.140.10.30">
    <property type="entry name" value="Dipeptidylpeptidase IV, N-terminal domain"/>
    <property type="match status" value="1"/>
</dbReference>
<keyword evidence="1" id="KW-0645">Protease</keyword>
<evidence type="ECO:0000256" key="1">
    <source>
        <dbReference type="ARBA" id="ARBA00022670"/>
    </source>
</evidence>
<feature type="domain" description="Dipeptidylpeptidase IV N-terminal" evidence="4">
    <location>
        <begin position="112"/>
        <end position="406"/>
    </location>
</feature>
<gene>
    <name evidence="5" type="ORF">C4B68_14005</name>
</gene>
<sequence>MTTEPLSFPRRYARTQRFTSGAPRAFTVSPDGCRVAFLRSRSGTDRANQLWVLDVLEGGERVAADPAALLGGATEHLPPEERALRERSREGGAGIVGYATDAAVELASFALSGRLFTAELRAGTARELRVPGPVIDPRPSPDGRFVAYVSGGALRVVGAEGEDDRVLAEPDGESVSFGLAEFIAAEEMGRSRGFWWSPQSDRLLVARADDTPVQRWWISDPAQPERDPQRVAYPVAGSANADVRLFVVTLDGVRTEVVWDRAQYPYLARVHWSEAGAPLILVQARDQRSQLFLAVDPDTGTTRMVHADEDPIWLDLFAGVPCWSPGGQLVRIADEGGARVLAFGERLLTGAQLHVRAVLDVSDDDVLISASAGEAAADRETGEVHVYRVNELGVERVSQEPGVHSAVRAGGVTVLVSSVLDRPGTQVQVLRQGKQAAAIPSYAEDPGLSPRVTLTQGGARKIPCAVLMPTDYDGDNPLPVLMDPYGGPHGPRVLAAHNAHLPSQWFADQGFAVIVADGRGTPGRSPAWEKEIRDDFTLSLDDQVDALRGLAEDFPLDLSRVAIRGWSYGGWLAGLAVLRRPDVFHAGIAGAPVTDWRLYDTHYTERYLGDPAAAPETYAKSSLVTDEGLSAPAEPHRPLMIVHGLADDNVVVAHALRLSSALLAAGRPHEVLPLSGVTHMTPQEQVAENLLLLQVDFLKRSLGLV</sequence>
<dbReference type="Gene3D" id="3.40.50.1820">
    <property type="entry name" value="alpha/beta hydrolase"/>
    <property type="match status" value="1"/>
</dbReference>
<dbReference type="PANTHER" id="PTHR11731:SF193">
    <property type="entry name" value="DIPEPTIDYL PEPTIDASE 9"/>
    <property type="match status" value="1"/>
</dbReference>
<evidence type="ECO:0000259" key="4">
    <source>
        <dbReference type="Pfam" id="PF00930"/>
    </source>
</evidence>
<evidence type="ECO:0000256" key="2">
    <source>
        <dbReference type="ARBA" id="ARBA00022801"/>
    </source>
</evidence>
<evidence type="ECO:0000313" key="5">
    <source>
        <dbReference type="EMBL" id="AVH56706.1"/>
    </source>
</evidence>
<name>A0ABM6SQN7_9ACTN</name>
<evidence type="ECO:0000313" key="6">
    <source>
        <dbReference type="Proteomes" id="UP000238413"/>
    </source>
</evidence>
<dbReference type="Pfam" id="PF00326">
    <property type="entry name" value="Peptidase_S9"/>
    <property type="match status" value="1"/>
</dbReference>
<dbReference type="InterPro" id="IPR029058">
    <property type="entry name" value="AB_hydrolase_fold"/>
</dbReference>
<protein>
    <submittedName>
        <fullName evidence="5">S9 family peptidase</fullName>
    </submittedName>
</protein>
<proteinExistence type="predicted"/>
<dbReference type="InterPro" id="IPR050278">
    <property type="entry name" value="Serine_Prot_S9B/DPPIV"/>
</dbReference>
<dbReference type="SUPFAM" id="SSF82171">
    <property type="entry name" value="DPP6 N-terminal domain-like"/>
    <property type="match status" value="1"/>
</dbReference>
<dbReference type="RefSeq" id="WP_099499691.1">
    <property type="nucleotide sequence ID" value="NZ_CP026652.1"/>
</dbReference>
<reference evidence="5 6" key="1">
    <citation type="submission" date="2018-02" db="EMBL/GenBank/DDBJ databases">
        <title>Complete genome sequence of Streptomyces dengpaensis, the producer of angucyclines.</title>
        <authorList>
            <person name="Yumei L."/>
        </authorList>
    </citation>
    <scope>NUCLEOTIDE SEQUENCE [LARGE SCALE GENOMIC DNA]</scope>
    <source>
        <strain evidence="5 6">XZHG99</strain>
    </source>
</reference>
<dbReference type="Proteomes" id="UP000238413">
    <property type="component" value="Chromosome"/>
</dbReference>
<dbReference type="InterPro" id="IPR002471">
    <property type="entry name" value="Pept_S9_AS"/>
</dbReference>
<dbReference type="PROSITE" id="PS00708">
    <property type="entry name" value="PRO_ENDOPEP_SER"/>
    <property type="match status" value="1"/>
</dbReference>
<evidence type="ECO:0000259" key="3">
    <source>
        <dbReference type="Pfam" id="PF00326"/>
    </source>
</evidence>
<organism evidence="5 6">
    <name type="scientific">Streptomyces dengpaensis</name>
    <dbReference type="NCBI Taxonomy" id="2049881"/>
    <lineage>
        <taxon>Bacteria</taxon>
        <taxon>Bacillati</taxon>
        <taxon>Actinomycetota</taxon>
        <taxon>Actinomycetes</taxon>
        <taxon>Kitasatosporales</taxon>
        <taxon>Streptomycetaceae</taxon>
        <taxon>Streptomyces</taxon>
    </lineage>
</organism>
<dbReference type="PANTHER" id="PTHR11731">
    <property type="entry name" value="PROTEASE FAMILY S9B,C DIPEPTIDYL-PEPTIDASE IV-RELATED"/>
    <property type="match status" value="1"/>
</dbReference>
<dbReference type="InterPro" id="IPR002469">
    <property type="entry name" value="Peptidase_S9B_N"/>
</dbReference>